<dbReference type="STRING" id="1079994.SAMN04488565_0054"/>
<protein>
    <submittedName>
        <fullName evidence="2">Uncharacterized protein</fullName>
    </submittedName>
</protein>
<evidence type="ECO:0000313" key="3">
    <source>
        <dbReference type="Proteomes" id="UP000182690"/>
    </source>
</evidence>
<name>A0A1H0XQE8_9MICO</name>
<feature type="region of interest" description="Disordered" evidence="1">
    <location>
        <begin position="1"/>
        <end position="77"/>
    </location>
</feature>
<dbReference type="RefSeq" id="WP_010156208.1">
    <property type="nucleotide sequence ID" value="NZ_FNKB01000001.1"/>
</dbReference>
<gene>
    <name evidence="2" type="ORF">SAMN04488565_0054</name>
</gene>
<sequence length="77" mass="7715">MALKEYEVNGSTWQYEEGQQPSGAKLVGSKAAPKPANKAKPVTNKTDKAAADKAAAASAPATPAGGVEDASDPSASE</sequence>
<organism evidence="2 3">
    <name type="scientific">Leucobacter chromiiresistens</name>
    <dbReference type="NCBI Taxonomy" id="1079994"/>
    <lineage>
        <taxon>Bacteria</taxon>
        <taxon>Bacillati</taxon>
        <taxon>Actinomycetota</taxon>
        <taxon>Actinomycetes</taxon>
        <taxon>Micrococcales</taxon>
        <taxon>Microbacteriaceae</taxon>
        <taxon>Leucobacter</taxon>
    </lineage>
</organism>
<proteinExistence type="predicted"/>
<evidence type="ECO:0000313" key="2">
    <source>
        <dbReference type="EMBL" id="SDQ05178.1"/>
    </source>
</evidence>
<dbReference type="Proteomes" id="UP000182690">
    <property type="component" value="Unassembled WGS sequence"/>
</dbReference>
<feature type="compositionally biased region" description="Low complexity" evidence="1">
    <location>
        <begin position="30"/>
        <end position="41"/>
    </location>
</feature>
<dbReference type="EMBL" id="FNKB01000001">
    <property type="protein sequence ID" value="SDQ05178.1"/>
    <property type="molecule type" value="Genomic_DNA"/>
</dbReference>
<accession>A0A1H0XQE8</accession>
<reference evidence="2 3" key="1">
    <citation type="submission" date="2016-10" db="EMBL/GenBank/DDBJ databases">
        <authorList>
            <person name="de Groot N.N."/>
        </authorList>
    </citation>
    <scope>NUCLEOTIDE SEQUENCE [LARGE SCALE GENOMIC DNA]</scope>
    <source>
        <strain evidence="2 3">DSM 22788</strain>
    </source>
</reference>
<feature type="compositionally biased region" description="Polar residues" evidence="1">
    <location>
        <begin position="9"/>
        <end position="22"/>
    </location>
</feature>
<dbReference type="AlphaFoldDB" id="A0A1H0XQE8"/>
<feature type="compositionally biased region" description="Low complexity" evidence="1">
    <location>
        <begin position="52"/>
        <end position="64"/>
    </location>
</feature>
<evidence type="ECO:0000256" key="1">
    <source>
        <dbReference type="SAM" id="MobiDB-lite"/>
    </source>
</evidence>